<dbReference type="PANTHER" id="PTHR47990">
    <property type="entry name" value="2-OXOGLUTARATE (2OG) AND FE(II)-DEPENDENT OXYGENASE SUPERFAMILY PROTEIN-RELATED"/>
    <property type="match status" value="1"/>
</dbReference>
<keyword evidence="1" id="KW-0560">Oxidoreductase</keyword>
<protein>
    <recommendedName>
        <fullName evidence="2">Fe2OG dioxygenase domain-containing protein</fullName>
    </recommendedName>
</protein>
<sequence length="350" mass="38872">MPGLTTAPRFPQNIPTHPLLIVNYALVKSGDRGEVEKLWKAATELGFWYLSNHGIDEVDDMFDVYADALDLPLEEKMQYEQGDSGNSYGYKARGKIVTDKNGTLDTSEFLNVAQDDALSYPRITYRSYPPTINEHMGDVIVPFVQNSLAVCTTILSIFEQKLGLPKGELLKRHSPTELNGGEARCVKTPPNADRAGIGAHTDFGSLSMVHNRLGGLQVMPPNSDRWYYIKPLPRHAVCNVGDTLALFSGGILRSNVHRVMPPPGEQAKYTRYSIAYFSRPGNRIVLRALSNESKIIARAALRAPACEYEPGTTAGEWTARRIRNLRLKSREGWIASQGTEHDGVKERTTV</sequence>
<name>A0ABP1CIX7_9APHY</name>
<keyword evidence="4" id="KW-1185">Reference proteome</keyword>
<dbReference type="InterPro" id="IPR050231">
    <property type="entry name" value="Iron_ascorbate_oxido_reductase"/>
</dbReference>
<gene>
    <name evidence="3" type="ORF">GFSPODELE1_LOCUS404</name>
</gene>
<proteinExistence type="inferred from homology"/>
<dbReference type="Proteomes" id="UP001497453">
    <property type="component" value="Chromosome 1"/>
</dbReference>
<evidence type="ECO:0000259" key="2">
    <source>
        <dbReference type="PROSITE" id="PS51471"/>
    </source>
</evidence>
<dbReference type="InterPro" id="IPR026992">
    <property type="entry name" value="DIOX_N"/>
</dbReference>
<dbReference type="SUPFAM" id="SSF51197">
    <property type="entry name" value="Clavaminate synthase-like"/>
    <property type="match status" value="1"/>
</dbReference>
<dbReference type="Pfam" id="PF14226">
    <property type="entry name" value="DIOX_N"/>
    <property type="match status" value="1"/>
</dbReference>
<dbReference type="Pfam" id="PF03171">
    <property type="entry name" value="2OG-FeII_Oxy"/>
    <property type="match status" value="1"/>
</dbReference>
<organism evidence="3 4">
    <name type="scientific">Somion occarium</name>
    <dbReference type="NCBI Taxonomy" id="3059160"/>
    <lineage>
        <taxon>Eukaryota</taxon>
        <taxon>Fungi</taxon>
        <taxon>Dikarya</taxon>
        <taxon>Basidiomycota</taxon>
        <taxon>Agaricomycotina</taxon>
        <taxon>Agaricomycetes</taxon>
        <taxon>Polyporales</taxon>
        <taxon>Cerrenaceae</taxon>
        <taxon>Somion</taxon>
    </lineage>
</organism>
<reference evidence="4" key="1">
    <citation type="submission" date="2024-04" db="EMBL/GenBank/DDBJ databases">
        <authorList>
            <person name="Shaw F."/>
            <person name="Minotto A."/>
        </authorList>
    </citation>
    <scope>NUCLEOTIDE SEQUENCE [LARGE SCALE GENOMIC DNA]</scope>
</reference>
<feature type="domain" description="Fe2OG dioxygenase" evidence="2">
    <location>
        <begin position="179"/>
        <end position="280"/>
    </location>
</feature>
<accession>A0ABP1CIX7</accession>
<dbReference type="InterPro" id="IPR044861">
    <property type="entry name" value="IPNS-like_FE2OG_OXY"/>
</dbReference>
<keyword evidence="1" id="KW-0479">Metal-binding</keyword>
<evidence type="ECO:0000256" key="1">
    <source>
        <dbReference type="RuleBase" id="RU003682"/>
    </source>
</evidence>
<dbReference type="InterPro" id="IPR005123">
    <property type="entry name" value="Oxoglu/Fe-dep_dioxygenase_dom"/>
</dbReference>
<dbReference type="PROSITE" id="PS51471">
    <property type="entry name" value="FE2OG_OXY"/>
    <property type="match status" value="1"/>
</dbReference>
<evidence type="ECO:0000313" key="4">
    <source>
        <dbReference type="Proteomes" id="UP001497453"/>
    </source>
</evidence>
<keyword evidence="1" id="KW-0408">Iron</keyword>
<dbReference type="Gene3D" id="2.60.120.330">
    <property type="entry name" value="B-lactam Antibiotic, Isopenicillin N Synthase, Chain"/>
    <property type="match status" value="1"/>
</dbReference>
<evidence type="ECO:0000313" key="3">
    <source>
        <dbReference type="EMBL" id="CAL1694633.1"/>
    </source>
</evidence>
<dbReference type="InterPro" id="IPR027443">
    <property type="entry name" value="IPNS-like_sf"/>
</dbReference>
<comment type="similarity">
    <text evidence="1">Belongs to the iron/ascorbate-dependent oxidoreductase family.</text>
</comment>
<dbReference type="EMBL" id="OZ037944">
    <property type="protein sequence ID" value="CAL1694633.1"/>
    <property type="molecule type" value="Genomic_DNA"/>
</dbReference>